<feature type="transmembrane region" description="Helical" evidence="1">
    <location>
        <begin position="237"/>
        <end position="258"/>
    </location>
</feature>
<evidence type="ECO:0000313" key="3">
    <source>
        <dbReference type="Proteomes" id="UP000243413"/>
    </source>
</evidence>
<protein>
    <submittedName>
        <fullName evidence="2">Uncharacterized protein</fullName>
    </submittedName>
</protein>
<dbReference type="OrthoDB" id="7009097at2"/>
<keyword evidence="1" id="KW-0472">Membrane</keyword>
<name>A0A1H1MZM8_9GAMM</name>
<accession>A0A1H1MZM8</accession>
<evidence type="ECO:0000256" key="1">
    <source>
        <dbReference type="SAM" id="Phobius"/>
    </source>
</evidence>
<gene>
    <name evidence="2" type="ORF">SAMN05216271_0739</name>
</gene>
<sequence>MSEIETISPESSQEQTALRDPFARAKPSDFYWVQLKPVFKARVLVHQEKLAQIAVTQEKVGSLELLRLQVRFEGEALPESGNCLEVMVDHKRQRVRFGPLSGVSIQPAQRGLGTFMLAQLIHWCQRYCGEYAVTPISLRAEDFKSGDARNAFENVLSRAGFTVTTLDEDTHSGVAQSNRVNDLIGSWNTERIQPLQIGNLLGQLREHEALNLKQTAQLNNLQSVIAGYKRSDMGNRFAIGCLIVFSIFQALMLLWVVLR</sequence>
<reference evidence="3" key="1">
    <citation type="submission" date="2016-10" db="EMBL/GenBank/DDBJ databases">
        <authorList>
            <person name="Varghese N."/>
            <person name="Submissions S."/>
        </authorList>
    </citation>
    <scope>NUCLEOTIDE SEQUENCE [LARGE SCALE GENOMIC DNA]</scope>
    <source>
        <strain evidence="3">JCM 14963</strain>
    </source>
</reference>
<dbReference type="RefSeq" id="WP_092283950.1">
    <property type="nucleotide sequence ID" value="NZ_LT629763.1"/>
</dbReference>
<dbReference type="Proteomes" id="UP000243413">
    <property type="component" value="Chromosome I"/>
</dbReference>
<dbReference type="EMBL" id="LT629763">
    <property type="protein sequence ID" value="SDR92130.1"/>
    <property type="molecule type" value="Genomic_DNA"/>
</dbReference>
<evidence type="ECO:0000313" key="2">
    <source>
        <dbReference type="EMBL" id="SDR92130.1"/>
    </source>
</evidence>
<proteinExistence type="predicted"/>
<keyword evidence="1" id="KW-1133">Transmembrane helix</keyword>
<keyword evidence="1" id="KW-0812">Transmembrane</keyword>
<dbReference type="STRING" id="472181.SAMN05216271_0739"/>
<organism evidence="2 3">
    <name type="scientific">Halopseudomonas sabulinigri</name>
    <dbReference type="NCBI Taxonomy" id="472181"/>
    <lineage>
        <taxon>Bacteria</taxon>
        <taxon>Pseudomonadati</taxon>
        <taxon>Pseudomonadota</taxon>
        <taxon>Gammaproteobacteria</taxon>
        <taxon>Pseudomonadales</taxon>
        <taxon>Pseudomonadaceae</taxon>
        <taxon>Halopseudomonas</taxon>
    </lineage>
</organism>
<dbReference type="AlphaFoldDB" id="A0A1H1MZM8"/>